<evidence type="ECO:0000256" key="10">
    <source>
        <dbReference type="ARBA" id="ARBA00023159"/>
    </source>
</evidence>
<keyword evidence="11" id="KW-0804">Transcription</keyword>
<organism evidence="15 16">
    <name type="scientific">Coniochaeta hoffmannii</name>
    <dbReference type="NCBI Taxonomy" id="91930"/>
    <lineage>
        <taxon>Eukaryota</taxon>
        <taxon>Fungi</taxon>
        <taxon>Dikarya</taxon>
        <taxon>Ascomycota</taxon>
        <taxon>Pezizomycotina</taxon>
        <taxon>Sordariomycetes</taxon>
        <taxon>Sordariomycetidae</taxon>
        <taxon>Coniochaetales</taxon>
        <taxon>Coniochaetaceae</taxon>
        <taxon>Coniochaeta</taxon>
    </lineage>
</organism>
<dbReference type="GO" id="GO:0005634">
    <property type="term" value="C:nucleus"/>
    <property type="evidence" value="ECO:0007669"/>
    <property type="project" value="UniProtKB-SubCell"/>
</dbReference>
<evidence type="ECO:0000256" key="14">
    <source>
        <dbReference type="SAM" id="MobiDB-lite"/>
    </source>
</evidence>
<evidence type="ECO:0000256" key="4">
    <source>
        <dbReference type="ARBA" id="ARBA00011534"/>
    </source>
</evidence>
<accession>A0AA38RPY8</accession>
<keyword evidence="16" id="KW-1185">Reference proteome</keyword>
<feature type="compositionally biased region" description="Acidic residues" evidence="14">
    <location>
        <begin position="90"/>
        <end position="107"/>
    </location>
</feature>
<keyword evidence="9" id="KW-0805">Transcription regulation</keyword>
<evidence type="ECO:0000256" key="6">
    <source>
        <dbReference type="ARBA" id="ARBA00022454"/>
    </source>
</evidence>
<evidence type="ECO:0000256" key="13">
    <source>
        <dbReference type="ARBA" id="ARBA00025393"/>
    </source>
</evidence>
<dbReference type="GO" id="GO:0008033">
    <property type="term" value="P:tRNA processing"/>
    <property type="evidence" value="ECO:0007669"/>
    <property type="project" value="UniProtKB-KW"/>
</dbReference>
<evidence type="ECO:0000256" key="1">
    <source>
        <dbReference type="ARBA" id="ARBA00004123"/>
    </source>
</evidence>
<comment type="similarity">
    <text evidence="3">Belongs to the GON7 family.</text>
</comment>
<evidence type="ECO:0000256" key="5">
    <source>
        <dbReference type="ARBA" id="ARBA00019746"/>
    </source>
</evidence>
<dbReference type="EMBL" id="JANBVN010000057">
    <property type="protein sequence ID" value="KAJ9152286.1"/>
    <property type="molecule type" value="Genomic_DNA"/>
</dbReference>
<gene>
    <name evidence="15" type="ORF">NKR19_g4571</name>
</gene>
<comment type="caution">
    <text evidence="15">The sequence shown here is derived from an EMBL/GenBank/DDBJ whole genome shotgun (WGS) entry which is preliminary data.</text>
</comment>
<keyword evidence="12" id="KW-0539">Nucleus</keyword>
<evidence type="ECO:0000256" key="2">
    <source>
        <dbReference type="ARBA" id="ARBA00004574"/>
    </source>
</evidence>
<feature type="region of interest" description="Disordered" evidence="14">
    <location>
        <begin position="70"/>
        <end position="107"/>
    </location>
</feature>
<keyword evidence="7" id="KW-0819">tRNA processing</keyword>
<evidence type="ECO:0000256" key="7">
    <source>
        <dbReference type="ARBA" id="ARBA00022694"/>
    </source>
</evidence>
<keyword evidence="8" id="KW-0779">Telomere</keyword>
<name>A0AA38RPY8_9PEZI</name>
<dbReference type="Proteomes" id="UP001174691">
    <property type="component" value="Unassembled WGS sequence"/>
</dbReference>
<evidence type="ECO:0000256" key="9">
    <source>
        <dbReference type="ARBA" id="ARBA00023015"/>
    </source>
</evidence>
<comment type="subcellular location">
    <subcellularLocation>
        <location evidence="2">Chromosome</location>
        <location evidence="2">Telomere</location>
    </subcellularLocation>
    <subcellularLocation>
        <location evidence="1">Nucleus</location>
    </subcellularLocation>
</comment>
<feature type="region of interest" description="Disordered" evidence="14">
    <location>
        <begin position="1"/>
        <end position="22"/>
    </location>
</feature>
<protein>
    <recommendedName>
        <fullName evidence="5">EKC/KEOPS complex subunit GON7</fullName>
    </recommendedName>
</protein>
<dbReference type="GO" id="GO:0000781">
    <property type="term" value="C:chromosome, telomeric region"/>
    <property type="evidence" value="ECO:0007669"/>
    <property type="project" value="UniProtKB-SubCell"/>
</dbReference>
<dbReference type="InterPro" id="IPR014849">
    <property type="entry name" value="EKC/KEOPS_Gon7"/>
</dbReference>
<proteinExistence type="inferred from homology"/>
<reference evidence="15" key="1">
    <citation type="submission" date="2022-07" db="EMBL/GenBank/DDBJ databases">
        <title>Fungi with potential for degradation of polypropylene.</title>
        <authorList>
            <person name="Gostincar C."/>
        </authorList>
    </citation>
    <scope>NUCLEOTIDE SEQUENCE</scope>
    <source>
        <strain evidence="15">EXF-13287</strain>
    </source>
</reference>
<dbReference type="Pfam" id="PF08738">
    <property type="entry name" value="Gon7"/>
    <property type="match status" value="1"/>
</dbReference>
<comment type="subunit">
    <text evidence="4">Component of the EKC/KEOPS complex composed of at least BUD32, CGI121, GON7, KAE1 and PCC1; the whole complex dimerizes.</text>
</comment>
<keyword evidence="6" id="KW-0158">Chromosome</keyword>
<keyword evidence="10" id="KW-0010">Activator</keyword>
<sequence length="107" mass="11948">MATSYRTSADPSKQHAFSATYQSASNEPFSLSQTFPVPDAENVQQRTSYLANLRAAVVDTQEKINKELTARMEEDKARDATGPKLADVDEAKEEENYGEEVVEDEEE</sequence>
<evidence type="ECO:0000313" key="15">
    <source>
        <dbReference type="EMBL" id="KAJ9152286.1"/>
    </source>
</evidence>
<dbReference type="AlphaFoldDB" id="A0AA38RPY8"/>
<evidence type="ECO:0000256" key="12">
    <source>
        <dbReference type="ARBA" id="ARBA00023242"/>
    </source>
</evidence>
<feature type="compositionally biased region" description="Basic and acidic residues" evidence="14">
    <location>
        <begin position="70"/>
        <end position="89"/>
    </location>
</feature>
<evidence type="ECO:0000256" key="11">
    <source>
        <dbReference type="ARBA" id="ARBA00023163"/>
    </source>
</evidence>
<evidence type="ECO:0000313" key="16">
    <source>
        <dbReference type="Proteomes" id="UP001174691"/>
    </source>
</evidence>
<evidence type="ECO:0000256" key="8">
    <source>
        <dbReference type="ARBA" id="ARBA00022895"/>
    </source>
</evidence>
<comment type="function">
    <text evidence="13">Component of the EKC/KEOPS complex that is required for the formation of a threonylcarbamoyl group on adenosine at position 37 (t(6)A37) in tRNAs that read codons beginning with adenine. The complex is probably involved in the transfer of the threonylcarbamoyl moiety of threonylcarbamoyl-AMP (TC-AMP) to the N6 group of A37. GON7 likely plays a supporting role to the catalytic subunit KAE1 in the complex. The EKC/KEOPS complex also promotes both telomere uncapping and telomere elongation. The complex is required for efficient recruitment of transcriptional coactivators.</text>
</comment>
<evidence type="ECO:0000256" key="3">
    <source>
        <dbReference type="ARBA" id="ARBA00008529"/>
    </source>
</evidence>